<evidence type="ECO:0000256" key="2">
    <source>
        <dbReference type="ARBA" id="ARBA00022643"/>
    </source>
</evidence>
<evidence type="ECO:0000256" key="3">
    <source>
        <dbReference type="ARBA" id="ARBA00023002"/>
    </source>
</evidence>
<keyword evidence="1" id="KW-0285">Flavoprotein</keyword>
<dbReference type="PANTHER" id="PTHR23026:SF90">
    <property type="entry name" value="IODOTYROSINE DEIODINASE 1"/>
    <property type="match status" value="1"/>
</dbReference>
<dbReference type="GO" id="GO:0016491">
    <property type="term" value="F:oxidoreductase activity"/>
    <property type="evidence" value="ECO:0007669"/>
    <property type="project" value="UniProtKB-KW"/>
</dbReference>
<dbReference type="Proteomes" id="UP000220102">
    <property type="component" value="Unassembled WGS sequence"/>
</dbReference>
<gene>
    <name evidence="4" type="ORF">CRI94_02745</name>
</gene>
<keyword evidence="2" id="KW-0288">FMN</keyword>
<proteinExistence type="predicted"/>
<reference evidence="4 5" key="1">
    <citation type="submission" date="2017-10" db="EMBL/GenBank/DDBJ databases">
        <title>Draft genome of Longibacter Salinarum.</title>
        <authorList>
            <person name="Goh K.M."/>
            <person name="Shamsir M.S."/>
            <person name="Lim S.W."/>
        </authorList>
    </citation>
    <scope>NUCLEOTIDE SEQUENCE [LARGE SCALE GENOMIC DNA]</scope>
    <source>
        <strain evidence="4 5">KCTC 52045</strain>
    </source>
</reference>
<dbReference type="EMBL" id="PDEQ01000001">
    <property type="protein sequence ID" value="PEN15216.1"/>
    <property type="molecule type" value="Genomic_DNA"/>
</dbReference>
<dbReference type="NCBIfam" id="NF047509">
    <property type="entry name" value="Rv3131_FMN_oxido"/>
    <property type="match status" value="1"/>
</dbReference>
<dbReference type="InterPro" id="IPR000415">
    <property type="entry name" value="Nitroreductase-like"/>
</dbReference>
<evidence type="ECO:0000313" key="5">
    <source>
        <dbReference type="Proteomes" id="UP000220102"/>
    </source>
</evidence>
<dbReference type="InterPro" id="IPR050627">
    <property type="entry name" value="Nitroreductase/BluB"/>
</dbReference>
<keyword evidence="3" id="KW-0560">Oxidoreductase</keyword>
<organism evidence="4 5">
    <name type="scientific">Longibacter salinarum</name>
    <dbReference type="NCBI Taxonomy" id="1850348"/>
    <lineage>
        <taxon>Bacteria</taxon>
        <taxon>Pseudomonadati</taxon>
        <taxon>Rhodothermota</taxon>
        <taxon>Rhodothermia</taxon>
        <taxon>Rhodothermales</taxon>
        <taxon>Salisaetaceae</taxon>
        <taxon>Longibacter</taxon>
    </lineage>
</organism>
<sequence length="397" mass="43840">MQGMGRWGDMDARSYFYLCTPEGRRPYFAYLARSIVSSDATTMDRPSTTPISNDPSFPRDAPVNEQLAFLLQYAVMAPSGHNTQPWQFSIRDDAIWLYADPALTLPALDPGGRERIMSCGAALFHLRIAMIHAGFDPLVELFPDGGAANAATDDASFASSGAGQKALARIRMGEHRQPSLLEERLFSAIHRRRTHREAFADANVADADIEALQEAAEQEGATLEIVTGADRRQRLLDLVIQGNEIMLADPDVRRELAEWTSRVSDKTGVVGKSRGWSRWQTATARWLHALPGGHPDPWRQETAMIRSAPVLGILATANDHVPDWLTGGQALDRVLLRATSFGLAASFLNQPVKVDRLRNQLHELLTHDGVPQIILRMGVVTTQEPRSGRQPVPVRSD</sequence>
<dbReference type="OrthoDB" id="5149792at2"/>
<evidence type="ECO:0000256" key="1">
    <source>
        <dbReference type="ARBA" id="ARBA00022630"/>
    </source>
</evidence>
<dbReference type="Gene3D" id="3.40.109.10">
    <property type="entry name" value="NADH Oxidase"/>
    <property type="match status" value="2"/>
</dbReference>
<name>A0A2A8D2Q3_9BACT</name>
<accession>A0A2A8D2Q3</accession>
<dbReference type="SUPFAM" id="SSF55469">
    <property type="entry name" value="FMN-dependent nitroreductase-like"/>
    <property type="match status" value="2"/>
</dbReference>
<dbReference type="AlphaFoldDB" id="A0A2A8D2Q3"/>
<comment type="caution">
    <text evidence="4">The sequence shown here is derived from an EMBL/GenBank/DDBJ whole genome shotgun (WGS) entry which is preliminary data.</text>
</comment>
<evidence type="ECO:0000313" key="4">
    <source>
        <dbReference type="EMBL" id="PEN15216.1"/>
    </source>
</evidence>
<protein>
    <submittedName>
        <fullName evidence="4">Nitroreductase</fullName>
    </submittedName>
</protein>
<dbReference type="PANTHER" id="PTHR23026">
    <property type="entry name" value="NADPH NITROREDUCTASE"/>
    <property type="match status" value="1"/>
</dbReference>
<keyword evidence="5" id="KW-1185">Reference proteome</keyword>